<evidence type="ECO:0000313" key="2">
    <source>
        <dbReference type="EMBL" id="SFF17396.1"/>
    </source>
</evidence>
<dbReference type="Pfam" id="PF00903">
    <property type="entry name" value="Glyoxalase"/>
    <property type="match status" value="1"/>
</dbReference>
<dbReference type="RefSeq" id="WP_026634662.1">
    <property type="nucleotide sequence ID" value="NZ_FONH01000009.1"/>
</dbReference>
<evidence type="ECO:0000313" key="3">
    <source>
        <dbReference type="Proteomes" id="UP000199477"/>
    </source>
</evidence>
<protein>
    <recommendedName>
        <fullName evidence="1">VOC domain-containing protein</fullName>
    </recommendedName>
</protein>
<reference evidence="3" key="1">
    <citation type="submission" date="2016-10" db="EMBL/GenBank/DDBJ databases">
        <authorList>
            <person name="Varghese N."/>
            <person name="Submissions S."/>
        </authorList>
    </citation>
    <scope>NUCLEOTIDE SEQUENCE [LARGE SCALE GENOMIC DNA]</scope>
    <source>
        <strain evidence="3">UNC178MFTsu3.1</strain>
    </source>
</reference>
<dbReference type="InterPro" id="IPR029068">
    <property type="entry name" value="Glyas_Bleomycin-R_OHBP_Dase"/>
</dbReference>
<name>A0A1I2GKX5_9GAMM</name>
<dbReference type="STRING" id="500610.SAMN02799615_02656"/>
<dbReference type="Gene3D" id="3.10.180.10">
    <property type="entry name" value="2,3-Dihydroxybiphenyl 1,2-Dioxygenase, domain 1"/>
    <property type="match status" value="1"/>
</dbReference>
<feature type="domain" description="VOC" evidence="1">
    <location>
        <begin position="6"/>
        <end position="123"/>
    </location>
</feature>
<dbReference type="AlphaFoldDB" id="A0A1I2GKX5"/>
<dbReference type="PROSITE" id="PS51819">
    <property type="entry name" value="VOC"/>
    <property type="match status" value="1"/>
</dbReference>
<dbReference type="Proteomes" id="UP000199477">
    <property type="component" value="Unassembled WGS sequence"/>
</dbReference>
<proteinExistence type="predicted"/>
<organism evidence="2 3">
    <name type="scientific">Dyella marensis</name>
    <dbReference type="NCBI Taxonomy" id="500610"/>
    <lineage>
        <taxon>Bacteria</taxon>
        <taxon>Pseudomonadati</taxon>
        <taxon>Pseudomonadota</taxon>
        <taxon>Gammaproteobacteria</taxon>
        <taxon>Lysobacterales</taxon>
        <taxon>Rhodanobacteraceae</taxon>
        <taxon>Dyella</taxon>
    </lineage>
</organism>
<dbReference type="PANTHER" id="PTHR33993:SF2">
    <property type="entry name" value="VOC DOMAIN-CONTAINING PROTEIN"/>
    <property type="match status" value="1"/>
</dbReference>
<dbReference type="InterPro" id="IPR004360">
    <property type="entry name" value="Glyas_Fos-R_dOase_dom"/>
</dbReference>
<dbReference type="InterPro" id="IPR037523">
    <property type="entry name" value="VOC_core"/>
</dbReference>
<dbReference type="SUPFAM" id="SSF54593">
    <property type="entry name" value="Glyoxalase/Bleomycin resistance protein/Dihydroxybiphenyl dioxygenase"/>
    <property type="match status" value="1"/>
</dbReference>
<evidence type="ECO:0000259" key="1">
    <source>
        <dbReference type="PROSITE" id="PS51819"/>
    </source>
</evidence>
<dbReference type="EMBL" id="FONH01000009">
    <property type="protein sequence ID" value="SFF17396.1"/>
    <property type="molecule type" value="Genomic_DNA"/>
</dbReference>
<dbReference type="PANTHER" id="PTHR33993">
    <property type="entry name" value="GLYOXALASE-RELATED"/>
    <property type="match status" value="1"/>
</dbReference>
<dbReference type="CDD" id="cd07247">
    <property type="entry name" value="SgaA_N_like"/>
    <property type="match status" value="1"/>
</dbReference>
<sequence length="124" mass="13693">MLNPVVTNWFEIPVREMDRAIRFYDASLGTSLRSELFGGMELAVFPYDAEQHVTGALMRLDECEPSMHGSTVYLSVADVAQTLAKVEQAGGAVIVPRTELPEGKGAFAQFRDSEGNRVGLWSRQ</sequence>
<dbReference type="InterPro" id="IPR052164">
    <property type="entry name" value="Anthracycline_SecMetBiosynth"/>
</dbReference>
<keyword evidence="3" id="KW-1185">Reference proteome</keyword>
<gene>
    <name evidence="2" type="ORF">SAMN02799615_02656</name>
</gene>
<accession>A0A1I2GKX5</accession>